<name>A0A6M0RJF5_9CYAN</name>
<dbReference type="EMBL" id="QXHD01000004">
    <property type="protein sequence ID" value="NEZ55912.1"/>
    <property type="molecule type" value="Genomic_DNA"/>
</dbReference>
<comment type="caution">
    <text evidence="2">The sequence shown here is derived from an EMBL/GenBank/DDBJ whole genome shotgun (WGS) entry which is preliminary data.</text>
</comment>
<sequence length="194" mass="22062">MRLTTDRLTIRDWRPIYDAQQAFDIYGDPRVTRWLQGQSDSSIQMTQERLQRYCERCVDGLGIWAVVEKAIDRAIGSILLIPLPKNDKTDSGKIEIGWHFRPASWGYGYATEAASTLLQYGFHTKQLPTIYAVTTPDNIRSQRVMTRLGMEALGFTDDYYDRTLQLYRLASTNYSSGQLASMADSTVSTSVPLM</sequence>
<feature type="domain" description="N-acetyltransferase" evidence="1">
    <location>
        <begin position="8"/>
        <end position="174"/>
    </location>
</feature>
<accession>A0A6M0RJF5</accession>
<evidence type="ECO:0000259" key="1">
    <source>
        <dbReference type="PROSITE" id="PS51186"/>
    </source>
</evidence>
<organism evidence="2 3">
    <name type="scientific">Adonisia turfae CCMR0081</name>
    <dbReference type="NCBI Taxonomy" id="2292702"/>
    <lineage>
        <taxon>Bacteria</taxon>
        <taxon>Bacillati</taxon>
        <taxon>Cyanobacteriota</taxon>
        <taxon>Adonisia</taxon>
        <taxon>Adonisia turfae</taxon>
    </lineage>
</organism>
<keyword evidence="3" id="KW-1185">Reference proteome</keyword>
<evidence type="ECO:0000313" key="3">
    <source>
        <dbReference type="Proteomes" id="UP000481033"/>
    </source>
</evidence>
<keyword evidence="2" id="KW-0808">Transferase</keyword>
<dbReference type="PANTHER" id="PTHR43792">
    <property type="entry name" value="GNAT FAMILY, PUTATIVE (AFU_ORTHOLOGUE AFUA_3G00765)-RELATED-RELATED"/>
    <property type="match status" value="1"/>
</dbReference>
<dbReference type="Gene3D" id="3.40.630.30">
    <property type="match status" value="1"/>
</dbReference>
<protein>
    <submittedName>
        <fullName evidence="2">N-acetyltransferase</fullName>
    </submittedName>
</protein>
<gene>
    <name evidence="2" type="ORF">DXZ20_09560</name>
</gene>
<evidence type="ECO:0000313" key="2">
    <source>
        <dbReference type="EMBL" id="NEZ55912.1"/>
    </source>
</evidence>
<reference evidence="2 3" key="1">
    <citation type="journal article" date="2020" name="Microb. Ecol.">
        <title>Ecogenomics of the Marine Benthic Filamentous Cyanobacterium Adonisia.</title>
        <authorList>
            <person name="Walter J.M."/>
            <person name="Coutinho F.H."/>
            <person name="Leomil L."/>
            <person name="Hargreaves P.I."/>
            <person name="Campeao M.E."/>
            <person name="Vieira V.V."/>
            <person name="Silva B.S."/>
            <person name="Fistarol G.O."/>
            <person name="Salomon P.S."/>
            <person name="Sawabe T."/>
            <person name="Mino S."/>
            <person name="Hosokawa M."/>
            <person name="Miyashita H."/>
            <person name="Maruyama F."/>
            <person name="van Verk M.C."/>
            <person name="Dutilh B.E."/>
            <person name="Thompson C.C."/>
            <person name="Thompson F.L."/>
        </authorList>
    </citation>
    <scope>NUCLEOTIDE SEQUENCE [LARGE SCALE GENOMIC DNA]</scope>
    <source>
        <strain evidence="2 3">CCMR0081</strain>
    </source>
</reference>
<dbReference type="InterPro" id="IPR016181">
    <property type="entry name" value="Acyl_CoA_acyltransferase"/>
</dbReference>
<dbReference type="SUPFAM" id="SSF55729">
    <property type="entry name" value="Acyl-CoA N-acyltransferases (Nat)"/>
    <property type="match status" value="1"/>
</dbReference>
<dbReference type="InterPro" id="IPR051531">
    <property type="entry name" value="N-acetyltransferase"/>
</dbReference>
<dbReference type="GO" id="GO:0016747">
    <property type="term" value="F:acyltransferase activity, transferring groups other than amino-acyl groups"/>
    <property type="evidence" value="ECO:0007669"/>
    <property type="project" value="InterPro"/>
</dbReference>
<dbReference type="AlphaFoldDB" id="A0A6M0RJF5"/>
<proteinExistence type="predicted"/>
<dbReference type="Proteomes" id="UP000481033">
    <property type="component" value="Unassembled WGS sequence"/>
</dbReference>
<dbReference type="RefSeq" id="WP_163667744.1">
    <property type="nucleotide sequence ID" value="NZ_QXHD01000004.1"/>
</dbReference>
<dbReference type="Pfam" id="PF13302">
    <property type="entry name" value="Acetyltransf_3"/>
    <property type="match status" value="1"/>
</dbReference>
<dbReference type="InterPro" id="IPR000182">
    <property type="entry name" value="GNAT_dom"/>
</dbReference>
<dbReference type="PROSITE" id="PS51186">
    <property type="entry name" value="GNAT"/>
    <property type="match status" value="1"/>
</dbReference>
<dbReference type="PANTHER" id="PTHR43792:SF1">
    <property type="entry name" value="N-ACETYLTRANSFERASE DOMAIN-CONTAINING PROTEIN"/>
    <property type="match status" value="1"/>
</dbReference>